<evidence type="ECO:0000313" key="2">
    <source>
        <dbReference type="Proteomes" id="UP000682892"/>
    </source>
</evidence>
<reference evidence="1" key="2">
    <citation type="journal article" date="2007" name="Science">
        <title>Genome sequence of Aedes aegypti, a major arbovirus vector.</title>
        <authorList>
            <person name="Nene V."/>
            <person name="Wortman J.R."/>
            <person name="Lawson D."/>
            <person name="Haas B."/>
            <person name="Kodira C."/>
            <person name="Tu Z.J."/>
            <person name="Loftus B."/>
            <person name="Xi Z."/>
            <person name="Megy K."/>
            <person name="Grabherr M."/>
            <person name="Ren Q."/>
            <person name="Zdobnov E.M."/>
            <person name="Lobo N.F."/>
            <person name="Campbell K.S."/>
            <person name="Brown S.E."/>
            <person name="Bonaldo M.F."/>
            <person name="Zhu J."/>
            <person name="Sinkins S.P."/>
            <person name="Hogenkamp D.G."/>
            <person name="Amedeo P."/>
            <person name="Arensburger P."/>
            <person name="Atkinson P.W."/>
            <person name="Bidwell S."/>
            <person name="Biedler J."/>
            <person name="Birney E."/>
            <person name="Bruggner R.V."/>
            <person name="Costas J."/>
            <person name="Coy M.R."/>
            <person name="Crabtree J."/>
            <person name="Crawford M."/>
            <person name="Debruyn B."/>
            <person name="Decaprio D."/>
            <person name="Eiglmeier K."/>
            <person name="Eisenstadt E."/>
            <person name="El-Dorry H."/>
            <person name="Gelbart W.M."/>
            <person name="Gomes S.L."/>
            <person name="Hammond M."/>
            <person name="Hannick L.I."/>
            <person name="Hogan J.R."/>
            <person name="Holmes M.H."/>
            <person name="Jaffe D."/>
            <person name="Johnston J.S."/>
            <person name="Kennedy R.C."/>
            <person name="Koo H."/>
            <person name="Kravitz S."/>
            <person name="Kriventseva E.V."/>
            <person name="Kulp D."/>
            <person name="Labutti K."/>
            <person name="Lee E."/>
            <person name="Li S."/>
            <person name="Lovin D.D."/>
            <person name="Mao C."/>
            <person name="Mauceli E."/>
            <person name="Menck C.F."/>
            <person name="Miller J.R."/>
            <person name="Montgomery P."/>
            <person name="Mori A."/>
            <person name="Nascimento A.L."/>
            <person name="Naveira H.F."/>
            <person name="Nusbaum C."/>
            <person name="O'leary S."/>
            <person name="Orvis J."/>
            <person name="Pertea M."/>
            <person name="Quesneville H."/>
            <person name="Reidenbach K.R."/>
            <person name="Rogers Y.H."/>
            <person name="Roth C.W."/>
            <person name="Schneider J.R."/>
            <person name="Schatz M."/>
            <person name="Shumway M."/>
            <person name="Stanke M."/>
            <person name="Stinson E.O."/>
            <person name="Tubio J.M."/>
            <person name="Vanzee J.P."/>
            <person name="Verjovski-Almeida S."/>
            <person name="Werner D."/>
            <person name="White O."/>
            <person name="Wyder S."/>
            <person name="Zeng Q."/>
            <person name="Zhao Q."/>
            <person name="Zhao Y."/>
            <person name="Hill C.A."/>
            <person name="Raikhel A.S."/>
            <person name="Soares M.B."/>
            <person name="Knudson D.L."/>
            <person name="Lee N.H."/>
            <person name="Galagan J."/>
            <person name="Salzberg S.L."/>
            <person name="Paulsen I.T."/>
            <person name="Dimopoulos G."/>
            <person name="Collins F.H."/>
            <person name="Birren B."/>
            <person name="Fraser-Liggett C.M."/>
            <person name="Severson D.W."/>
        </authorList>
    </citation>
    <scope>NUCLEOTIDE SEQUENCE [LARGE SCALE GENOMIC DNA]</scope>
    <source>
        <strain evidence="1">Liverpool</strain>
    </source>
</reference>
<evidence type="ECO:0000313" key="1">
    <source>
        <dbReference type="EMBL" id="EJY57504.1"/>
    </source>
</evidence>
<dbReference type="HOGENOM" id="CLU_2365459_0_0_1"/>
<dbReference type="EMBL" id="CH477285">
    <property type="protein sequence ID" value="EJY57504.1"/>
    <property type="molecule type" value="Genomic_DNA"/>
</dbReference>
<gene>
    <name evidence="1" type="ORF">AaeL_AAEL017401</name>
</gene>
<feature type="non-terminal residue" evidence="1">
    <location>
        <position position="1"/>
    </location>
</feature>
<proteinExistence type="predicted"/>
<reference evidence="1" key="3">
    <citation type="submission" date="2012-09" db="EMBL/GenBank/DDBJ databases">
        <authorList>
            <consortium name="VectorBase"/>
        </authorList>
    </citation>
    <scope>NUCLEOTIDE SEQUENCE</scope>
    <source>
        <strain evidence="1">Liverpool</strain>
    </source>
</reference>
<reference evidence="1" key="1">
    <citation type="submission" date="2005-10" db="EMBL/GenBank/DDBJ databases">
        <authorList>
            <person name="Loftus B.J."/>
            <person name="Nene V.M."/>
            <person name="Hannick L.I."/>
            <person name="Bidwell S."/>
            <person name="Haas B."/>
            <person name="Amedeo P."/>
            <person name="Orvis J."/>
            <person name="Wortman J.R."/>
            <person name="White O.R."/>
            <person name="Salzberg S."/>
            <person name="Shumway M."/>
            <person name="Koo H."/>
            <person name="Zhao Y."/>
            <person name="Holmes M."/>
            <person name="Miller J."/>
            <person name="Schatz M."/>
            <person name="Pop M."/>
            <person name="Pai G."/>
            <person name="Utterback T."/>
            <person name="Rogers Y.-H."/>
            <person name="Kravitz S."/>
            <person name="Fraser C.M."/>
        </authorList>
    </citation>
    <scope>NUCLEOTIDE SEQUENCE</scope>
    <source>
        <strain evidence="1">Liverpool</strain>
    </source>
</reference>
<dbReference type="PaxDb" id="7159-AAEL017401-PA"/>
<sequence>KSSRGIEPFFRNVAVEPFLARPRKLIPLSKRLVLALPDSGIGERDRVELGSTASCKANVYQCRCALLKCLSRSVAKLCHRAGGRVGVTDKQKAVGL</sequence>
<dbReference type="Proteomes" id="UP000682892">
    <property type="component" value="Unassembled WGS sequence"/>
</dbReference>
<dbReference type="AlphaFoldDB" id="J9HI21"/>
<protein>
    <submittedName>
        <fullName evidence="1">AAEL017401-PA</fullName>
    </submittedName>
</protein>
<accession>J9HI21</accession>
<name>J9HI21_AEDAE</name>
<organism evidence="1 2">
    <name type="scientific">Aedes aegypti</name>
    <name type="common">Yellowfever mosquito</name>
    <name type="synonym">Culex aegypti</name>
    <dbReference type="NCBI Taxonomy" id="7159"/>
    <lineage>
        <taxon>Eukaryota</taxon>
        <taxon>Metazoa</taxon>
        <taxon>Ecdysozoa</taxon>
        <taxon>Arthropoda</taxon>
        <taxon>Hexapoda</taxon>
        <taxon>Insecta</taxon>
        <taxon>Pterygota</taxon>
        <taxon>Neoptera</taxon>
        <taxon>Endopterygota</taxon>
        <taxon>Diptera</taxon>
        <taxon>Nematocera</taxon>
        <taxon>Culicoidea</taxon>
        <taxon>Culicidae</taxon>
        <taxon>Culicinae</taxon>
        <taxon>Aedini</taxon>
        <taxon>Aedes</taxon>
        <taxon>Stegomyia</taxon>
    </lineage>
</organism>